<evidence type="ECO:0000256" key="2">
    <source>
        <dbReference type="ARBA" id="ARBA00022729"/>
    </source>
</evidence>
<evidence type="ECO:0000259" key="7">
    <source>
        <dbReference type="SMART" id="SM00082"/>
    </source>
</evidence>
<dbReference type="SUPFAM" id="SSF52058">
    <property type="entry name" value="L domain-like"/>
    <property type="match status" value="1"/>
</dbReference>
<keyword evidence="5" id="KW-0812">Transmembrane</keyword>
<dbReference type="InterPro" id="IPR000483">
    <property type="entry name" value="Cys-rich_flank_reg_C"/>
</dbReference>
<sequence length="283" mass="30731">MGPKEVFLISATLLAMIMAQEGGTCPALCDCVDSHGEMTVTCGGQGLNQVPADIPTSTIWLVLKYNNLARIGSHDFKGLRQLKGIDLSNNNIKKISRGALRHLVHLDNIDLSGNALHALAEETFAAPLAAARQDGRRLFVFLANNPWRCDCHLKWLAEKYANATDVYSERLVLCNSPDNLNGSYVSDVPLSDFKCDPEVTFVDTEQGDDATTAKNDPRVESGSSKPLSKGATIATIFVVAVAVIVALLIMGRIGKEYHAGKQDTGTDIETRPMIPAENREVYM</sequence>
<feature type="chain" id="PRO_5035454586" evidence="6">
    <location>
        <begin position="20"/>
        <end position="283"/>
    </location>
</feature>
<keyword evidence="5" id="KW-0472">Membrane</keyword>
<dbReference type="SMART" id="SM00369">
    <property type="entry name" value="LRR_TYP"/>
    <property type="match status" value="2"/>
</dbReference>
<keyword evidence="1" id="KW-0433">Leucine-rich repeat</keyword>
<accession>A0A8J9Z9J7</accession>
<evidence type="ECO:0000256" key="4">
    <source>
        <dbReference type="SAM" id="MobiDB-lite"/>
    </source>
</evidence>
<organism evidence="8 9">
    <name type="scientific">Branchiostoma lanceolatum</name>
    <name type="common">Common lancelet</name>
    <name type="synonym">Amphioxus lanceolatum</name>
    <dbReference type="NCBI Taxonomy" id="7740"/>
    <lineage>
        <taxon>Eukaryota</taxon>
        <taxon>Metazoa</taxon>
        <taxon>Chordata</taxon>
        <taxon>Cephalochordata</taxon>
        <taxon>Leptocardii</taxon>
        <taxon>Amphioxiformes</taxon>
        <taxon>Branchiostomatidae</taxon>
        <taxon>Branchiostoma</taxon>
    </lineage>
</organism>
<dbReference type="AlphaFoldDB" id="A0A8J9Z9J7"/>
<feature type="domain" description="LRRCT" evidence="7">
    <location>
        <begin position="145"/>
        <end position="196"/>
    </location>
</feature>
<evidence type="ECO:0000256" key="5">
    <source>
        <dbReference type="SAM" id="Phobius"/>
    </source>
</evidence>
<dbReference type="GO" id="GO:0005886">
    <property type="term" value="C:plasma membrane"/>
    <property type="evidence" value="ECO:0007669"/>
    <property type="project" value="TreeGrafter"/>
</dbReference>
<dbReference type="Gene3D" id="3.80.10.10">
    <property type="entry name" value="Ribonuclease Inhibitor"/>
    <property type="match status" value="1"/>
</dbReference>
<feature type="signal peptide" evidence="6">
    <location>
        <begin position="1"/>
        <end position="19"/>
    </location>
</feature>
<dbReference type="EMBL" id="OV696702">
    <property type="protein sequence ID" value="CAH1249618.1"/>
    <property type="molecule type" value="Genomic_DNA"/>
</dbReference>
<dbReference type="SMART" id="SM00082">
    <property type="entry name" value="LRRCT"/>
    <property type="match status" value="1"/>
</dbReference>
<dbReference type="PANTHER" id="PTHR24369">
    <property type="entry name" value="ANTIGEN BSP, PUTATIVE-RELATED"/>
    <property type="match status" value="1"/>
</dbReference>
<evidence type="ECO:0000313" key="9">
    <source>
        <dbReference type="Proteomes" id="UP000838412"/>
    </source>
</evidence>
<keyword evidence="2 6" id="KW-0732">Signal</keyword>
<feature type="transmembrane region" description="Helical" evidence="5">
    <location>
        <begin position="231"/>
        <end position="251"/>
    </location>
</feature>
<reference evidence="8" key="1">
    <citation type="submission" date="2022-01" db="EMBL/GenBank/DDBJ databases">
        <authorList>
            <person name="Braso-Vives M."/>
        </authorList>
    </citation>
    <scope>NUCLEOTIDE SEQUENCE</scope>
</reference>
<proteinExistence type="predicted"/>
<dbReference type="InterPro" id="IPR001611">
    <property type="entry name" value="Leu-rich_rpt"/>
</dbReference>
<evidence type="ECO:0000313" key="8">
    <source>
        <dbReference type="EMBL" id="CAH1249618.1"/>
    </source>
</evidence>
<dbReference type="InterPro" id="IPR032675">
    <property type="entry name" value="LRR_dom_sf"/>
</dbReference>
<gene>
    <name evidence="8" type="primary">LRRC3B</name>
    <name evidence="8" type="ORF">BLAG_LOCUS10656</name>
</gene>
<dbReference type="InterPro" id="IPR003591">
    <property type="entry name" value="Leu-rich_rpt_typical-subtyp"/>
</dbReference>
<dbReference type="OrthoDB" id="6343311at2759"/>
<keyword evidence="9" id="KW-1185">Reference proteome</keyword>
<feature type="region of interest" description="Disordered" evidence="4">
    <location>
        <begin position="204"/>
        <end position="227"/>
    </location>
</feature>
<evidence type="ECO:0000256" key="3">
    <source>
        <dbReference type="ARBA" id="ARBA00022737"/>
    </source>
</evidence>
<dbReference type="Proteomes" id="UP000838412">
    <property type="component" value="Chromosome 17"/>
</dbReference>
<name>A0A8J9Z9J7_BRALA</name>
<dbReference type="Pfam" id="PF13855">
    <property type="entry name" value="LRR_8"/>
    <property type="match status" value="1"/>
</dbReference>
<dbReference type="InterPro" id="IPR050541">
    <property type="entry name" value="LRR_TM_domain-containing"/>
</dbReference>
<keyword evidence="5" id="KW-1133">Transmembrane helix</keyword>
<protein>
    <submittedName>
        <fullName evidence="8">LRRC3B protein</fullName>
    </submittedName>
</protein>
<evidence type="ECO:0000256" key="1">
    <source>
        <dbReference type="ARBA" id="ARBA00022614"/>
    </source>
</evidence>
<evidence type="ECO:0000256" key="6">
    <source>
        <dbReference type="SAM" id="SignalP"/>
    </source>
</evidence>
<dbReference type="PANTHER" id="PTHR24369:SF210">
    <property type="entry name" value="CHAOPTIN-RELATED"/>
    <property type="match status" value="1"/>
</dbReference>
<keyword evidence="3" id="KW-0677">Repeat</keyword>